<feature type="compositionally biased region" description="Basic and acidic residues" evidence="1">
    <location>
        <begin position="666"/>
        <end position="677"/>
    </location>
</feature>
<proteinExistence type="predicted"/>
<feature type="non-terminal residue" evidence="2">
    <location>
        <position position="1"/>
    </location>
</feature>
<reference evidence="2" key="1">
    <citation type="submission" date="2023-10" db="EMBL/GenBank/DDBJ databases">
        <authorList>
            <person name="Chen Y."/>
            <person name="Shah S."/>
            <person name="Dougan E. K."/>
            <person name="Thang M."/>
            <person name="Chan C."/>
        </authorList>
    </citation>
    <scope>NUCLEOTIDE SEQUENCE [LARGE SCALE GENOMIC DNA]</scope>
</reference>
<protein>
    <recommendedName>
        <fullName evidence="4">RNA-directed RNA polymerase</fullName>
    </recommendedName>
</protein>
<accession>A0ABN9RN67</accession>
<sequence length="744" mass="81192">EALKALQREYRTSAVTLISWGAAGPVGYVVRLCTGPVWKLMHAQLRLAGRKWDRRQSVRAAQGQRRLYRADVGASRQMETVALGEIRGLFTTSDIWNIIPPSPRTCEVRSLAFKYLSACGCMVSERIYDVRGRADVQVFARLNSVDEFRDWYARLPCRHAAGSFVSSWFAYWEGTEDGPFGPAAFADMWGLKLAFQEETAAIEDGHAAIRRDVNLLSTQTTSPQIHTVSAKHIARAVRRLGRLVPRGLDRGLAAGATGAEQADDEALEQPRKRMKRGSWTFRAFLSEQTRGTKGGCAAPGRGQQFRETSASGRERLHRKGKDAEAAWSAGGRGFGMNNRDIDMALLRRRRLEQQKRLSDELVASGVPALEPSTNEVEELGVLPFTEWGQTLAQVSKAEAWRNRKTAQLDRLVDQALVAFSEGGVGESMDFLKKAVESTCPHYGPAPSTTAAALGRETPRAIAITLKLCDNPVNVTVHMFKQFKSAVKRRLHQGVASKLLAHSDILYLLTRKVGEPQGDGRDPAFRVAEQRLYHCGWQTLSRSDFHGYFLEVALRDEKVDAAGGLPLDELTASGGPDYDGISTWEHLHQPDLREIKFWDGQADVDAALAPKPSKPRGPRNQPRPRQRGRRKRSEPSPILDMSGGEGYDKTDESHEDSDGVQFPTADSDVRGLDHHQDLGSDFDPGALGADGRPLGGDGGEVGPGTPIGGCEAPDGRALTDASHDGGAGEDDLDASALGAAPAAPP</sequence>
<feature type="compositionally biased region" description="Low complexity" evidence="1">
    <location>
        <begin position="733"/>
        <end position="744"/>
    </location>
</feature>
<name>A0ABN9RN67_9DINO</name>
<feature type="non-terminal residue" evidence="2">
    <location>
        <position position="744"/>
    </location>
</feature>
<feature type="region of interest" description="Disordered" evidence="1">
    <location>
        <begin position="254"/>
        <end position="273"/>
    </location>
</feature>
<evidence type="ECO:0000256" key="1">
    <source>
        <dbReference type="SAM" id="MobiDB-lite"/>
    </source>
</evidence>
<feature type="region of interest" description="Disordered" evidence="1">
    <location>
        <begin position="290"/>
        <end position="332"/>
    </location>
</feature>
<feature type="region of interest" description="Disordered" evidence="1">
    <location>
        <begin position="606"/>
        <end position="744"/>
    </location>
</feature>
<evidence type="ECO:0008006" key="4">
    <source>
        <dbReference type="Google" id="ProtNLM"/>
    </source>
</evidence>
<evidence type="ECO:0000313" key="2">
    <source>
        <dbReference type="EMBL" id="CAK0820408.1"/>
    </source>
</evidence>
<organism evidence="2 3">
    <name type="scientific">Prorocentrum cordatum</name>
    <dbReference type="NCBI Taxonomy" id="2364126"/>
    <lineage>
        <taxon>Eukaryota</taxon>
        <taxon>Sar</taxon>
        <taxon>Alveolata</taxon>
        <taxon>Dinophyceae</taxon>
        <taxon>Prorocentrales</taxon>
        <taxon>Prorocentraceae</taxon>
        <taxon>Prorocentrum</taxon>
    </lineage>
</organism>
<dbReference type="Proteomes" id="UP001189429">
    <property type="component" value="Unassembled WGS sequence"/>
</dbReference>
<feature type="compositionally biased region" description="Basic residues" evidence="1">
    <location>
        <begin position="612"/>
        <end position="631"/>
    </location>
</feature>
<evidence type="ECO:0000313" key="3">
    <source>
        <dbReference type="Proteomes" id="UP001189429"/>
    </source>
</evidence>
<dbReference type="EMBL" id="CAUYUJ010007336">
    <property type="protein sequence ID" value="CAK0820408.1"/>
    <property type="molecule type" value="Genomic_DNA"/>
</dbReference>
<gene>
    <name evidence="2" type="ORF">PCOR1329_LOCUS22096</name>
</gene>
<keyword evidence="3" id="KW-1185">Reference proteome</keyword>
<feature type="compositionally biased region" description="Gly residues" evidence="1">
    <location>
        <begin position="692"/>
        <end position="706"/>
    </location>
</feature>
<comment type="caution">
    <text evidence="2">The sequence shown here is derived from an EMBL/GenBank/DDBJ whole genome shotgun (WGS) entry which is preliminary data.</text>
</comment>